<sequence>MANVLLGSVVVRPLASIELPHYVKRHPEVKSRYSRRFDYQRAKCEDPRVIKPWFELIRRTVDENGIQPEDIHNFDETGFAMGLNLYC</sequence>
<keyword evidence="2" id="KW-1185">Reference proteome</keyword>
<dbReference type="STRING" id="1316194.A0A1Q5UK90"/>
<name>A0A1Q5UK90_9EURO</name>
<organism evidence="1 2">
    <name type="scientific">Penicillium subrubescens</name>
    <dbReference type="NCBI Taxonomy" id="1316194"/>
    <lineage>
        <taxon>Eukaryota</taxon>
        <taxon>Fungi</taxon>
        <taxon>Dikarya</taxon>
        <taxon>Ascomycota</taxon>
        <taxon>Pezizomycotina</taxon>
        <taxon>Eurotiomycetes</taxon>
        <taxon>Eurotiomycetidae</taxon>
        <taxon>Eurotiales</taxon>
        <taxon>Aspergillaceae</taxon>
        <taxon>Penicillium</taxon>
    </lineage>
</organism>
<dbReference type="Proteomes" id="UP000186955">
    <property type="component" value="Unassembled WGS sequence"/>
</dbReference>
<proteinExistence type="predicted"/>
<comment type="caution">
    <text evidence="1">The sequence shown here is derived from an EMBL/GenBank/DDBJ whole genome shotgun (WGS) entry which is preliminary data.</text>
</comment>
<evidence type="ECO:0000313" key="2">
    <source>
        <dbReference type="Proteomes" id="UP000186955"/>
    </source>
</evidence>
<accession>A0A1Q5UK90</accession>
<gene>
    <name evidence="1" type="ORF">PENSUB_1443</name>
</gene>
<evidence type="ECO:0000313" key="1">
    <source>
        <dbReference type="EMBL" id="OKP12896.1"/>
    </source>
</evidence>
<dbReference type="EMBL" id="MNBE01000171">
    <property type="protein sequence ID" value="OKP12896.1"/>
    <property type="molecule type" value="Genomic_DNA"/>
</dbReference>
<evidence type="ECO:0008006" key="3">
    <source>
        <dbReference type="Google" id="ProtNLM"/>
    </source>
</evidence>
<reference evidence="1 2" key="1">
    <citation type="submission" date="2016-10" db="EMBL/GenBank/DDBJ databases">
        <title>Genome sequence of the ascomycete fungus Penicillium subrubescens.</title>
        <authorList>
            <person name="De Vries R.P."/>
            <person name="Peng M."/>
            <person name="Dilokpimol A."/>
            <person name="Hilden K."/>
            <person name="Makela M.R."/>
            <person name="Grigoriev I."/>
            <person name="Riley R."/>
            <person name="Granchi Z."/>
        </authorList>
    </citation>
    <scope>NUCLEOTIDE SEQUENCE [LARGE SCALE GENOMIC DNA]</scope>
    <source>
        <strain evidence="1 2">CBS 132785</strain>
    </source>
</reference>
<dbReference type="AlphaFoldDB" id="A0A1Q5UK90"/>
<protein>
    <recommendedName>
        <fullName evidence="3">DDE-1 domain-containing protein</fullName>
    </recommendedName>
</protein>